<comment type="similarity">
    <text evidence="1">Belongs to the ABC transporter superfamily.</text>
</comment>
<keyword evidence="3" id="KW-0547">Nucleotide-binding</keyword>
<dbReference type="GO" id="GO:0005524">
    <property type="term" value="F:ATP binding"/>
    <property type="evidence" value="ECO:0007669"/>
    <property type="project" value="UniProtKB-KW"/>
</dbReference>
<protein>
    <submittedName>
        <fullName evidence="6">ABC-type multidrug transport system, ATPase component</fullName>
    </submittedName>
</protein>
<dbReference type="AlphaFoldDB" id="J9FS58"/>
<evidence type="ECO:0000256" key="1">
    <source>
        <dbReference type="ARBA" id="ARBA00005417"/>
    </source>
</evidence>
<dbReference type="PROSITE" id="PS50893">
    <property type="entry name" value="ABC_TRANSPORTER_2"/>
    <property type="match status" value="1"/>
</dbReference>
<dbReference type="InterPro" id="IPR027417">
    <property type="entry name" value="P-loop_NTPase"/>
</dbReference>
<dbReference type="PANTHER" id="PTHR43335:SF4">
    <property type="entry name" value="ABC TRANSPORTER, ATP-BINDING PROTEIN"/>
    <property type="match status" value="1"/>
</dbReference>
<dbReference type="Pfam" id="PF00005">
    <property type="entry name" value="ABC_tran"/>
    <property type="match status" value="1"/>
</dbReference>
<comment type="caution">
    <text evidence="6">The sequence shown here is derived from an EMBL/GenBank/DDBJ whole genome shotgun (WGS) entry which is preliminary data.</text>
</comment>
<gene>
    <name evidence="6" type="ORF">EVA_14110</name>
</gene>
<proteinExistence type="inferred from homology"/>
<evidence type="ECO:0000313" key="6">
    <source>
        <dbReference type="EMBL" id="EJW97786.1"/>
    </source>
</evidence>
<evidence type="ECO:0000259" key="5">
    <source>
        <dbReference type="PROSITE" id="PS50893"/>
    </source>
</evidence>
<dbReference type="PANTHER" id="PTHR43335">
    <property type="entry name" value="ABC TRANSPORTER, ATP-BINDING PROTEIN"/>
    <property type="match status" value="1"/>
</dbReference>
<dbReference type="InterPro" id="IPR003439">
    <property type="entry name" value="ABC_transporter-like_ATP-bd"/>
</dbReference>
<dbReference type="SUPFAM" id="SSF52540">
    <property type="entry name" value="P-loop containing nucleoside triphosphate hydrolases"/>
    <property type="match status" value="1"/>
</dbReference>
<evidence type="ECO:0000256" key="3">
    <source>
        <dbReference type="ARBA" id="ARBA00022741"/>
    </source>
</evidence>
<sequence length="330" mass="37793">MQVKYLHQSFPMLQLYFFTLNSNMEFPIVKLEHLSHRYSIQWAIKDIDFEITKPGIYGLLGSNGAGKSTTMNIMCGVLKQTEGDVYIQGYSMSKDPVEAKRRIGFLPQTPPLHPDLTVTEYLTYCAGLRYVPKDKVAKAVDEVLERCHLEHFRHRLIHNLSGGYQQRVGIAQAIIHHPDLVVFDEPTNGLDPNQILDVRHLIKEIAEERTVILSTHILSEVQAICDYIHMIEQGRLVFAGTVEEFDNYIVPDSLFVSLMAMPSVEDLRRVPGVLEVEELGGPNYRIKFSDYQEVTNRLVEVSVARNWYLTEMYLEKSSMNAVFAELSKKK</sequence>
<keyword evidence="2" id="KW-0813">Transport</keyword>
<dbReference type="SMART" id="SM00382">
    <property type="entry name" value="AAA"/>
    <property type="match status" value="1"/>
</dbReference>
<dbReference type="EMBL" id="AMCI01004592">
    <property type="protein sequence ID" value="EJW97786.1"/>
    <property type="molecule type" value="Genomic_DNA"/>
</dbReference>
<evidence type="ECO:0000256" key="4">
    <source>
        <dbReference type="ARBA" id="ARBA00022840"/>
    </source>
</evidence>
<dbReference type="Gene3D" id="3.40.50.300">
    <property type="entry name" value="P-loop containing nucleotide triphosphate hydrolases"/>
    <property type="match status" value="1"/>
</dbReference>
<feature type="domain" description="ABC transporter" evidence="5">
    <location>
        <begin position="29"/>
        <end position="258"/>
    </location>
</feature>
<dbReference type="InterPro" id="IPR003593">
    <property type="entry name" value="AAA+_ATPase"/>
</dbReference>
<dbReference type="GO" id="GO:0016887">
    <property type="term" value="F:ATP hydrolysis activity"/>
    <property type="evidence" value="ECO:0007669"/>
    <property type="project" value="InterPro"/>
</dbReference>
<reference evidence="6" key="1">
    <citation type="journal article" date="2012" name="PLoS ONE">
        <title>Gene sets for utilization of primary and secondary nutrition supplies in the distal gut of endangered iberian lynx.</title>
        <authorList>
            <person name="Alcaide M."/>
            <person name="Messina E."/>
            <person name="Richter M."/>
            <person name="Bargiela R."/>
            <person name="Peplies J."/>
            <person name="Huws S.A."/>
            <person name="Newbold C.J."/>
            <person name="Golyshin P.N."/>
            <person name="Simon M.A."/>
            <person name="Lopez G."/>
            <person name="Yakimov M.M."/>
            <person name="Ferrer M."/>
        </authorList>
    </citation>
    <scope>NUCLEOTIDE SEQUENCE</scope>
</reference>
<name>J9FS58_9ZZZZ</name>
<accession>J9FS58</accession>
<organism evidence="6">
    <name type="scientific">gut metagenome</name>
    <dbReference type="NCBI Taxonomy" id="749906"/>
    <lineage>
        <taxon>unclassified sequences</taxon>
        <taxon>metagenomes</taxon>
        <taxon>organismal metagenomes</taxon>
    </lineage>
</organism>
<keyword evidence="4" id="KW-0067">ATP-binding</keyword>
<evidence type="ECO:0000256" key="2">
    <source>
        <dbReference type="ARBA" id="ARBA00022448"/>
    </source>
</evidence>